<reference evidence="2" key="2">
    <citation type="submission" date="2020-09" db="EMBL/GenBank/DDBJ databases">
        <authorList>
            <person name="Sun Q."/>
            <person name="Kim S."/>
        </authorList>
    </citation>
    <scope>NUCLEOTIDE SEQUENCE</scope>
    <source>
        <strain evidence="2">KCTC 42651</strain>
    </source>
</reference>
<evidence type="ECO:0000259" key="1">
    <source>
        <dbReference type="Pfam" id="PF02627"/>
    </source>
</evidence>
<feature type="domain" description="Carboxymuconolactone decarboxylase-like" evidence="1">
    <location>
        <begin position="17"/>
        <end position="100"/>
    </location>
</feature>
<sequence length="105" mass="10857">MTDKLPGAAGDVAEAYPDIWAAYSKLGEACADCGPLDADTRRLVKLALAIGAGSEGAVHSHARRAVEAGIDPATLKQVAMLAIPTLGFPRAVASLTWIEDVTDPD</sequence>
<gene>
    <name evidence="2" type="ORF">GCM10017083_50940</name>
</gene>
<reference evidence="2" key="1">
    <citation type="journal article" date="2014" name="Int. J. Syst. Evol. Microbiol.">
        <title>Complete genome sequence of Corynebacterium casei LMG S-19264T (=DSM 44701T), isolated from a smear-ripened cheese.</title>
        <authorList>
            <consortium name="US DOE Joint Genome Institute (JGI-PGF)"/>
            <person name="Walter F."/>
            <person name="Albersmeier A."/>
            <person name="Kalinowski J."/>
            <person name="Ruckert C."/>
        </authorList>
    </citation>
    <scope>NUCLEOTIDE SEQUENCE</scope>
    <source>
        <strain evidence="2">KCTC 42651</strain>
    </source>
</reference>
<dbReference type="InterPro" id="IPR003779">
    <property type="entry name" value="CMD-like"/>
</dbReference>
<dbReference type="Pfam" id="PF02627">
    <property type="entry name" value="CMD"/>
    <property type="match status" value="1"/>
</dbReference>
<dbReference type="RefSeq" id="WP_229837499.1">
    <property type="nucleotide sequence ID" value="NZ_BMZS01000014.1"/>
</dbReference>
<dbReference type="GO" id="GO:0051920">
    <property type="term" value="F:peroxiredoxin activity"/>
    <property type="evidence" value="ECO:0007669"/>
    <property type="project" value="InterPro"/>
</dbReference>
<proteinExistence type="predicted"/>
<dbReference type="InterPro" id="IPR029032">
    <property type="entry name" value="AhpD-like"/>
</dbReference>
<dbReference type="PANTHER" id="PTHR33930:SF2">
    <property type="entry name" value="BLR3452 PROTEIN"/>
    <property type="match status" value="1"/>
</dbReference>
<dbReference type="EMBL" id="BMZS01000014">
    <property type="protein sequence ID" value="GHD62300.1"/>
    <property type="molecule type" value="Genomic_DNA"/>
</dbReference>
<dbReference type="Gene3D" id="1.20.1290.10">
    <property type="entry name" value="AhpD-like"/>
    <property type="match status" value="1"/>
</dbReference>
<accession>A0A918XY08</accession>
<keyword evidence="3" id="KW-1185">Reference proteome</keyword>
<dbReference type="Proteomes" id="UP000630353">
    <property type="component" value="Unassembled WGS sequence"/>
</dbReference>
<evidence type="ECO:0000313" key="2">
    <source>
        <dbReference type="EMBL" id="GHD62300.1"/>
    </source>
</evidence>
<name>A0A918XY08_9PROT</name>
<evidence type="ECO:0000313" key="3">
    <source>
        <dbReference type="Proteomes" id="UP000630353"/>
    </source>
</evidence>
<dbReference type="PANTHER" id="PTHR33930">
    <property type="entry name" value="ALKYL HYDROPEROXIDE REDUCTASE AHPD"/>
    <property type="match status" value="1"/>
</dbReference>
<dbReference type="AlphaFoldDB" id="A0A918XY08"/>
<protein>
    <recommendedName>
        <fullName evidence="1">Carboxymuconolactone decarboxylase-like domain-containing protein</fullName>
    </recommendedName>
</protein>
<organism evidence="2 3">
    <name type="scientific">Thalassobaculum fulvum</name>
    <dbReference type="NCBI Taxonomy" id="1633335"/>
    <lineage>
        <taxon>Bacteria</taxon>
        <taxon>Pseudomonadati</taxon>
        <taxon>Pseudomonadota</taxon>
        <taxon>Alphaproteobacteria</taxon>
        <taxon>Rhodospirillales</taxon>
        <taxon>Thalassobaculaceae</taxon>
        <taxon>Thalassobaculum</taxon>
    </lineage>
</organism>
<comment type="caution">
    <text evidence="2">The sequence shown here is derived from an EMBL/GenBank/DDBJ whole genome shotgun (WGS) entry which is preliminary data.</text>
</comment>
<dbReference type="SUPFAM" id="SSF69118">
    <property type="entry name" value="AhpD-like"/>
    <property type="match status" value="1"/>
</dbReference>